<proteinExistence type="predicted"/>
<organism evidence="2 3">
    <name type="scientific">Fusicatenibacter saccharivorans</name>
    <dbReference type="NCBI Taxonomy" id="1150298"/>
    <lineage>
        <taxon>Bacteria</taxon>
        <taxon>Bacillati</taxon>
        <taxon>Bacillota</taxon>
        <taxon>Clostridia</taxon>
        <taxon>Lachnospirales</taxon>
        <taxon>Lachnospiraceae</taxon>
        <taxon>Fusicatenibacter</taxon>
    </lineage>
</organism>
<dbReference type="CDD" id="cd00077">
    <property type="entry name" value="HDc"/>
    <property type="match status" value="1"/>
</dbReference>
<evidence type="ECO:0000313" key="2">
    <source>
        <dbReference type="EMBL" id="MBN2954180.1"/>
    </source>
</evidence>
<dbReference type="Proteomes" id="UP000737612">
    <property type="component" value="Unassembled WGS sequence"/>
</dbReference>
<dbReference type="InterPro" id="IPR006674">
    <property type="entry name" value="HD_domain"/>
</dbReference>
<dbReference type="RefSeq" id="WP_117508936.1">
    <property type="nucleotide sequence ID" value="NZ_CAXSRP010000001.1"/>
</dbReference>
<reference evidence="2" key="1">
    <citation type="submission" date="2021-02" db="EMBL/GenBank/DDBJ databases">
        <title>Metagenome-assembled genomes from human diarrheal sample B26.</title>
        <authorList>
            <person name="Ateba T.P."/>
            <person name="Alayande K.A."/>
            <person name="Mwanza M."/>
        </authorList>
    </citation>
    <scope>NUCLEOTIDE SEQUENCE</scope>
    <source>
        <strain evidence="2">06WH</strain>
    </source>
</reference>
<protein>
    <submittedName>
        <fullName evidence="2">HD domain-containing protein</fullName>
    </submittedName>
</protein>
<gene>
    <name evidence="2" type="ORF">JTJ23_11455</name>
</gene>
<feature type="domain" description="HD" evidence="1">
    <location>
        <begin position="21"/>
        <end position="113"/>
    </location>
</feature>
<name>A0A938ZES7_9FIRM</name>
<evidence type="ECO:0000313" key="3">
    <source>
        <dbReference type="Proteomes" id="UP000737612"/>
    </source>
</evidence>
<dbReference type="EMBL" id="JAFHBD010000058">
    <property type="protein sequence ID" value="MBN2954180.1"/>
    <property type="molecule type" value="Genomic_DNA"/>
</dbReference>
<dbReference type="Gene3D" id="1.10.3210.10">
    <property type="entry name" value="Hypothetical protein af1432"/>
    <property type="match status" value="1"/>
</dbReference>
<dbReference type="GeneID" id="79855415"/>
<dbReference type="AlphaFoldDB" id="A0A938ZES7"/>
<comment type="caution">
    <text evidence="2">The sequence shown here is derived from an EMBL/GenBank/DDBJ whole genome shotgun (WGS) entry which is preliminary data.</text>
</comment>
<dbReference type="Pfam" id="PF01966">
    <property type="entry name" value="HD"/>
    <property type="match status" value="1"/>
</dbReference>
<dbReference type="SUPFAM" id="SSF109604">
    <property type="entry name" value="HD-domain/PDEase-like"/>
    <property type="match status" value="1"/>
</dbReference>
<sequence length="164" mass="18698">MKIAAAIEKMTDFYKGNIHDIYHFLKVWAFAKNIGEAEGLDPKTQETLEMAAVVHDIACPLCREKYGNTSGKHQEEESAPLVAEFFKDVPAGELDVERITWLVTHHHTYTNVEGMDYQILLEADFLVNAGESEYSKQAIENFCRKVFRTEAGTHLLKSMFPEKE</sequence>
<dbReference type="InterPro" id="IPR003607">
    <property type="entry name" value="HD/PDEase_dom"/>
</dbReference>
<accession>A0A938ZES7</accession>
<evidence type="ECO:0000259" key="1">
    <source>
        <dbReference type="Pfam" id="PF01966"/>
    </source>
</evidence>